<dbReference type="KEGG" id="sus:Acid_1221"/>
<dbReference type="GO" id="GO:0030428">
    <property type="term" value="C:cell septum"/>
    <property type="evidence" value="ECO:0007669"/>
    <property type="project" value="TreeGrafter"/>
</dbReference>
<dbReference type="PANTHER" id="PTHR34981">
    <property type="entry name" value="CELL DIVISION PROTEIN ZAPA"/>
    <property type="match status" value="1"/>
</dbReference>
<proteinExistence type="predicted"/>
<dbReference type="InterPro" id="IPR053712">
    <property type="entry name" value="Bac_CellDiv_Activator"/>
</dbReference>
<comment type="subcellular location">
    <subcellularLocation>
        <location evidence="1">Cytoplasm</location>
    </subcellularLocation>
</comment>
<evidence type="ECO:0000256" key="5">
    <source>
        <dbReference type="ARBA" id="ARBA00023210"/>
    </source>
</evidence>
<dbReference type="STRING" id="234267.Acid_1221"/>
<accession>Q029R1</accession>
<dbReference type="HOGENOM" id="CLU_116623_4_2_0"/>
<comment type="function">
    <text evidence="7">Activator of cell division through the inhibition of FtsZ GTPase activity, therefore promoting FtsZ assembly into bundles of protofilaments necessary for the formation of the division Z ring. It is recruited early at mid-cell but it is not essential for cell division.</text>
</comment>
<dbReference type="eggNOG" id="COG3027">
    <property type="taxonomic scope" value="Bacteria"/>
</dbReference>
<evidence type="ECO:0000256" key="3">
    <source>
        <dbReference type="ARBA" id="ARBA00022490"/>
    </source>
</evidence>
<dbReference type="GO" id="GO:0043093">
    <property type="term" value="P:FtsZ-dependent cytokinesis"/>
    <property type="evidence" value="ECO:0007669"/>
    <property type="project" value="TreeGrafter"/>
</dbReference>
<dbReference type="InterPro" id="IPR007838">
    <property type="entry name" value="Cell_div_ZapA-like"/>
</dbReference>
<evidence type="ECO:0000313" key="11">
    <source>
        <dbReference type="EMBL" id="ABJ82215.1"/>
    </source>
</evidence>
<keyword evidence="3" id="KW-0963">Cytoplasm</keyword>
<dbReference type="Gene3D" id="6.10.250.790">
    <property type="match status" value="1"/>
</dbReference>
<evidence type="ECO:0000256" key="6">
    <source>
        <dbReference type="ARBA" id="ARBA00023306"/>
    </source>
</evidence>
<name>Q029R1_SOLUE</name>
<dbReference type="OrthoDB" id="9808604at2"/>
<gene>
    <name evidence="11" type="ordered locus">Acid_1221</name>
</gene>
<sequence precursor="true">MDNSTPEKQQVRVTILSRPYTLLTSGDPGEVEQVAASVDELMLSIASKAPNADSTRIAVLACLHLADKLRAIERDLNQLKERVDRKSEEFAGMLEQIIEGAGERS</sequence>
<organism evidence="11">
    <name type="scientific">Solibacter usitatus (strain Ellin6076)</name>
    <dbReference type="NCBI Taxonomy" id="234267"/>
    <lineage>
        <taxon>Bacteria</taxon>
        <taxon>Pseudomonadati</taxon>
        <taxon>Acidobacteriota</taxon>
        <taxon>Terriglobia</taxon>
        <taxon>Bryobacterales</taxon>
        <taxon>Solibacteraceae</taxon>
        <taxon>Candidatus Solibacter</taxon>
    </lineage>
</organism>
<keyword evidence="5" id="KW-0717">Septation</keyword>
<dbReference type="SUPFAM" id="SSF102829">
    <property type="entry name" value="Cell division protein ZapA-like"/>
    <property type="match status" value="1"/>
</dbReference>
<dbReference type="EMBL" id="CP000473">
    <property type="protein sequence ID" value="ABJ82215.1"/>
    <property type="molecule type" value="Genomic_DNA"/>
</dbReference>
<dbReference type="GO" id="GO:0000921">
    <property type="term" value="P:septin ring assembly"/>
    <property type="evidence" value="ECO:0007669"/>
    <property type="project" value="TreeGrafter"/>
</dbReference>
<dbReference type="Pfam" id="PF05164">
    <property type="entry name" value="ZapA"/>
    <property type="match status" value="1"/>
</dbReference>
<keyword evidence="6" id="KW-0131">Cell cycle</keyword>
<evidence type="ECO:0000256" key="10">
    <source>
        <dbReference type="SAM" id="Coils"/>
    </source>
</evidence>
<keyword evidence="4" id="KW-0132">Cell division</keyword>
<dbReference type="InterPro" id="IPR036192">
    <property type="entry name" value="Cell_div_ZapA-like_sf"/>
</dbReference>
<comment type="subunit">
    <text evidence="8">Homodimer. Interacts with FtsZ.</text>
</comment>
<protein>
    <recommendedName>
        <fullName evidence="2">Cell division protein ZapA</fullName>
    </recommendedName>
    <alternativeName>
        <fullName evidence="9">Z ring-associated protein ZapA</fullName>
    </alternativeName>
</protein>
<evidence type="ECO:0000256" key="7">
    <source>
        <dbReference type="ARBA" id="ARBA00024910"/>
    </source>
</evidence>
<dbReference type="InParanoid" id="Q029R1"/>
<evidence type="ECO:0000256" key="9">
    <source>
        <dbReference type="ARBA" id="ARBA00033158"/>
    </source>
</evidence>
<dbReference type="GO" id="GO:0000917">
    <property type="term" value="P:division septum assembly"/>
    <property type="evidence" value="ECO:0007669"/>
    <property type="project" value="UniProtKB-KW"/>
</dbReference>
<dbReference type="GO" id="GO:0005829">
    <property type="term" value="C:cytosol"/>
    <property type="evidence" value="ECO:0007669"/>
    <property type="project" value="TreeGrafter"/>
</dbReference>
<evidence type="ECO:0000256" key="2">
    <source>
        <dbReference type="ARBA" id="ARBA00015195"/>
    </source>
</evidence>
<feature type="coiled-coil region" evidence="10">
    <location>
        <begin position="62"/>
        <end position="96"/>
    </location>
</feature>
<reference evidence="11" key="1">
    <citation type="submission" date="2006-10" db="EMBL/GenBank/DDBJ databases">
        <title>Complete sequence of Solibacter usitatus Ellin6076.</title>
        <authorList>
            <consortium name="US DOE Joint Genome Institute"/>
            <person name="Copeland A."/>
            <person name="Lucas S."/>
            <person name="Lapidus A."/>
            <person name="Barry K."/>
            <person name="Detter J.C."/>
            <person name="Glavina del Rio T."/>
            <person name="Hammon N."/>
            <person name="Israni S."/>
            <person name="Dalin E."/>
            <person name="Tice H."/>
            <person name="Pitluck S."/>
            <person name="Thompson L.S."/>
            <person name="Brettin T."/>
            <person name="Bruce D."/>
            <person name="Han C."/>
            <person name="Tapia R."/>
            <person name="Gilna P."/>
            <person name="Schmutz J."/>
            <person name="Larimer F."/>
            <person name="Land M."/>
            <person name="Hauser L."/>
            <person name="Kyrpides N."/>
            <person name="Mikhailova N."/>
            <person name="Janssen P.H."/>
            <person name="Kuske C.R."/>
            <person name="Richardson P."/>
        </authorList>
    </citation>
    <scope>NUCLEOTIDE SEQUENCE</scope>
    <source>
        <strain evidence="11">Ellin6076</strain>
    </source>
</reference>
<evidence type="ECO:0000256" key="4">
    <source>
        <dbReference type="ARBA" id="ARBA00022618"/>
    </source>
</evidence>
<evidence type="ECO:0000256" key="8">
    <source>
        <dbReference type="ARBA" id="ARBA00026068"/>
    </source>
</evidence>
<keyword evidence="10" id="KW-0175">Coiled coil</keyword>
<dbReference type="AlphaFoldDB" id="Q029R1"/>
<dbReference type="PANTHER" id="PTHR34981:SF1">
    <property type="entry name" value="CELL DIVISION PROTEIN ZAPA"/>
    <property type="match status" value="1"/>
</dbReference>
<dbReference type="GO" id="GO:0032153">
    <property type="term" value="C:cell division site"/>
    <property type="evidence" value="ECO:0007669"/>
    <property type="project" value="TreeGrafter"/>
</dbReference>
<evidence type="ECO:0000256" key="1">
    <source>
        <dbReference type="ARBA" id="ARBA00004496"/>
    </source>
</evidence>